<accession>A0A431TZM9</accession>
<sequence>MLLDIRHNALTHQIIGCAMSVHRALGSGFPEAIYQRSLAVELEEAKLDFASEIHLPVYYKNVEVGARRVDFLVADTVLLELKATNELTVAHHAQIINYLHAYKLEVGLLINFGQDSLVYKRFLKNHGTRM</sequence>
<gene>
    <name evidence="1" type="ORF">EJV47_17270</name>
</gene>
<comment type="caution">
    <text evidence="1">The sequence shown here is derived from an EMBL/GenBank/DDBJ whole genome shotgun (WGS) entry which is preliminary data.</text>
</comment>
<evidence type="ECO:0000313" key="1">
    <source>
        <dbReference type="EMBL" id="RTQ48181.1"/>
    </source>
</evidence>
<proteinExistence type="predicted"/>
<dbReference type="OrthoDB" id="9806869at2"/>
<name>A0A431TZM9_9BACT</name>
<dbReference type="InterPro" id="IPR026350">
    <property type="entry name" value="GxxExxY"/>
</dbReference>
<keyword evidence="2" id="KW-1185">Reference proteome</keyword>
<protein>
    <submittedName>
        <fullName evidence="1">GxxExxY protein</fullName>
    </submittedName>
</protein>
<reference evidence="1 2" key="1">
    <citation type="submission" date="2018-12" db="EMBL/GenBank/DDBJ databases">
        <title>Hymenobacter gummosus sp. nov., isolated from a spring.</title>
        <authorList>
            <person name="Nie L."/>
        </authorList>
    </citation>
    <scope>NUCLEOTIDE SEQUENCE [LARGE SCALE GENOMIC DNA]</scope>
    <source>
        <strain evidence="1 2">KCTC 52166</strain>
    </source>
</reference>
<dbReference type="Proteomes" id="UP000282184">
    <property type="component" value="Unassembled WGS sequence"/>
</dbReference>
<dbReference type="AlphaFoldDB" id="A0A431TZM9"/>
<organism evidence="1 2">
    <name type="scientific">Hymenobacter gummosus</name>
    <dbReference type="NCBI Taxonomy" id="1776032"/>
    <lineage>
        <taxon>Bacteria</taxon>
        <taxon>Pseudomonadati</taxon>
        <taxon>Bacteroidota</taxon>
        <taxon>Cytophagia</taxon>
        <taxon>Cytophagales</taxon>
        <taxon>Hymenobacteraceae</taxon>
        <taxon>Hymenobacter</taxon>
    </lineage>
</organism>
<evidence type="ECO:0000313" key="2">
    <source>
        <dbReference type="Proteomes" id="UP000282184"/>
    </source>
</evidence>
<dbReference type="NCBIfam" id="TIGR04256">
    <property type="entry name" value="GxxExxY"/>
    <property type="match status" value="1"/>
</dbReference>
<dbReference type="Pfam" id="PF13366">
    <property type="entry name" value="PDDEXK_3"/>
    <property type="match status" value="1"/>
</dbReference>
<dbReference type="RefSeq" id="WP_126694422.1">
    <property type="nucleotide sequence ID" value="NZ_RXOF01000010.1"/>
</dbReference>
<dbReference type="EMBL" id="RXOF01000010">
    <property type="protein sequence ID" value="RTQ48181.1"/>
    <property type="molecule type" value="Genomic_DNA"/>
</dbReference>